<feature type="chain" id="PRO_5032914671" description="Glycoside hydrolase family 5 domain-containing protein" evidence="4">
    <location>
        <begin position="19"/>
        <end position="450"/>
    </location>
</feature>
<evidence type="ECO:0000256" key="4">
    <source>
        <dbReference type="SAM" id="SignalP"/>
    </source>
</evidence>
<feature type="domain" description="Glycoside hydrolase family 5" evidence="5">
    <location>
        <begin position="46"/>
        <end position="258"/>
    </location>
</feature>
<evidence type="ECO:0000313" key="6">
    <source>
        <dbReference type="EMBL" id="CAE7281214.1"/>
    </source>
</evidence>
<evidence type="ECO:0000256" key="2">
    <source>
        <dbReference type="ARBA" id="ARBA00022801"/>
    </source>
</evidence>
<comment type="similarity">
    <text evidence="1">Belongs to the glycosyl hydrolase 5 (cellulase A) family.</text>
</comment>
<evidence type="ECO:0000256" key="1">
    <source>
        <dbReference type="ARBA" id="ARBA00005641"/>
    </source>
</evidence>
<keyword evidence="7" id="KW-1185">Reference proteome</keyword>
<dbReference type="Gene3D" id="3.20.20.80">
    <property type="entry name" value="Glycosidases"/>
    <property type="match status" value="1"/>
</dbReference>
<dbReference type="OrthoDB" id="428177at2759"/>
<feature type="signal peptide" evidence="4">
    <location>
        <begin position="1"/>
        <end position="18"/>
    </location>
</feature>
<sequence length="450" mass="50091">MASLRFAVLGSLLLAVRGAEVGANWAGVNSFFAHALPSTGPGSRTAYLDHMRAAGLRLLRIFIVSTSENYKNSGSQAVEDLEAKQVGTYDDRILTLIDDLMLEAHERGIKLDIAMHDRYSLGCWRADAYVGKYNLPNASCCTCVAVNNQVDRFYTDPDIQAKFDARLVHILQHRNPHFGKTWGNLHEVVASFAPQNEAQGHLRSVDKGWWCRRAQVMKAHMHPSIPISTGGSVDLADALYQQLYVCPEIDVVDIHTYSTDACDIKKISKIAATWAVSQGKRVRLQEFGYQGTDAQKVSTVMPILRAASELGIPFMPWELMHPDSLDYEFWVEGDFWRGLSSQSEAALQTVSPFSWPELPSSQQPRLKGDWYFCLVNEECASGCCSNEWSDDNKYKCTPGGSRCTGNRLDDWVFCTQNSDCANGCCSKQWSDDGQHKCTPGGTRAFAATRF</sequence>
<dbReference type="Pfam" id="PF26410">
    <property type="entry name" value="GH5_mannosidase"/>
    <property type="match status" value="1"/>
</dbReference>
<name>A0A812N0M4_9DINO</name>
<dbReference type="EMBL" id="CAJNDS010001802">
    <property type="protein sequence ID" value="CAE7281214.1"/>
    <property type="molecule type" value="Genomic_DNA"/>
</dbReference>
<evidence type="ECO:0000313" key="7">
    <source>
        <dbReference type="Proteomes" id="UP000604046"/>
    </source>
</evidence>
<reference evidence="6" key="1">
    <citation type="submission" date="2021-02" db="EMBL/GenBank/DDBJ databases">
        <authorList>
            <person name="Dougan E. K."/>
            <person name="Rhodes N."/>
            <person name="Thang M."/>
            <person name="Chan C."/>
        </authorList>
    </citation>
    <scope>NUCLEOTIDE SEQUENCE</scope>
</reference>
<accession>A0A812N0M4</accession>
<keyword evidence="4" id="KW-0732">Signal</keyword>
<organism evidence="6 7">
    <name type="scientific">Symbiodinium natans</name>
    <dbReference type="NCBI Taxonomy" id="878477"/>
    <lineage>
        <taxon>Eukaryota</taxon>
        <taxon>Sar</taxon>
        <taxon>Alveolata</taxon>
        <taxon>Dinophyceae</taxon>
        <taxon>Suessiales</taxon>
        <taxon>Symbiodiniaceae</taxon>
        <taxon>Symbiodinium</taxon>
    </lineage>
</organism>
<dbReference type="InterPro" id="IPR001547">
    <property type="entry name" value="Glyco_hydro_5"/>
</dbReference>
<proteinExistence type="inferred from homology"/>
<gene>
    <name evidence="6" type="ORF">SNAT2548_LOCUS14911</name>
</gene>
<protein>
    <recommendedName>
        <fullName evidence="5">Glycoside hydrolase family 5 domain-containing protein</fullName>
    </recommendedName>
</protein>
<dbReference type="SUPFAM" id="SSF51445">
    <property type="entry name" value="(Trans)glycosidases"/>
    <property type="match status" value="1"/>
</dbReference>
<evidence type="ECO:0000256" key="3">
    <source>
        <dbReference type="ARBA" id="ARBA00023295"/>
    </source>
</evidence>
<keyword evidence="3" id="KW-0326">Glycosidase</keyword>
<evidence type="ECO:0000259" key="5">
    <source>
        <dbReference type="Pfam" id="PF26410"/>
    </source>
</evidence>
<dbReference type="AlphaFoldDB" id="A0A812N0M4"/>
<dbReference type="InterPro" id="IPR017853">
    <property type="entry name" value="GH"/>
</dbReference>
<comment type="caution">
    <text evidence="6">The sequence shown here is derived from an EMBL/GenBank/DDBJ whole genome shotgun (WGS) entry which is preliminary data.</text>
</comment>
<keyword evidence="2" id="KW-0378">Hydrolase</keyword>
<dbReference type="Proteomes" id="UP000604046">
    <property type="component" value="Unassembled WGS sequence"/>
</dbReference>